<dbReference type="EMBL" id="CM004394">
    <property type="protein sequence ID" value="KAG8648776.1"/>
    <property type="molecule type" value="Genomic_DNA"/>
</dbReference>
<evidence type="ECO:0000313" key="1">
    <source>
        <dbReference type="EMBL" id="KAG8648776.1"/>
    </source>
</evidence>
<comment type="caution">
    <text evidence="1">The sequence shown here is derived from an EMBL/GenBank/DDBJ whole genome shotgun (WGS) entry which is preliminary data.</text>
</comment>
<reference evidence="2" key="1">
    <citation type="journal article" date="2016" name="Nat. Biotechnol.">
        <title>Sequencing wild and cultivated cassava and related species reveals extensive interspecific hybridization and genetic diversity.</title>
        <authorList>
            <person name="Bredeson J.V."/>
            <person name="Lyons J.B."/>
            <person name="Prochnik S.E."/>
            <person name="Wu G.A."/>
            <person name="Ha C.M."/>
            <person name="Edsinger-Gonzales E."/>
            <person name="Grimwood J."/>
            <person name="Schmutz J."/>
            <person name="Rabbi I.Y."/>
            <person name="Egesi C."/>
            <person name="Nauluvula P."/>
            <person name="Lebot V."/>
            <person name="Ndunguru J."/>
            <person name="Mkamilo G."/>
            <person name="Bart R.S."/>
            <person name="Setter T.L."/>
            <person name="Gleadow R.M."/>
            <person name="Kulakow P."/>
            <person name="Ferguson M.E."/>
            <person name="Rounsley S."/>
            <person name="Rokhsar D.S."/>
        </authorList>
    </citation>
    <scope>NUCLEOTIDE SEQUENCE [LARGE SCALE GENOMIC DNA]</scope>
    <source>
        <strain evidence="2">cv. AM560-2</strain>
    </source>
</reference>
<accession>A0ACB7HD18</accession>
<sequence length="162" mass="19179">MMEPVPVSYYQLSFINFRYQLCSCVAIFTYPQVLHYSNGGMSFSPHNPICNSKLFTVLVQGIFFFFLIYVKHCIRSVSSVSYCSYLLKNLFPHFFNLLYFWVCFVSYGKVMNLPIYLNQTVSRWFLYSPFLHYLSHAFDIIPLVRPGINVRKQHIVATMFWL</sequence>
<keyword evidence="2" id="KW-1185">Reference proteome</keyword>
<name>A0ACB7HD18_MANES</name>
<organism evidence="1 2">
    <name type="scientific">Manihot esculenta</name>
    <name type="common">Cassava</name>
    <name type="synonym">Jatropha manihot</name>
    <dbReference type="NCBI Taxonomy" id="3983"/>
    <lineage>
        <taxon>Eukaryota</taxon>
        <taxon>Viridiplantae</taxon>
        <taxon>Streptophyta</taxon>
        <taxon>Embryophyta</taxon>
        <taxon>Tracheophyta</taxon>
        <taxon>Spermatophyta</taxon>
        <taxon>Magnoliopsida</taxon>
        <taxon>eudicotyledons</taxon>
        <taxon>Gunneridae</taxon>
        <taxon>Pentapetalae</taxon>
        <taxon>rosids</taxon>
        <taxon>fabids</taxon>
        <taxon>Malpighiales</taxon>
        <taxon>Euphorbiaceae</taxon>
        <taxon>Crotonoideae</taxon>
        <taxon>Manihoteae</taxon>
        <taxon>Manihot</taxon>
    </lineage>
</organism>
<dbReference type="Proteomes" id="UP000091857">
    <property type="component" value="Chromosome 8"/>
</dbReference>
<evidence type="ECO:0000313" key="2">
    <source>
        <dbReference type="Proteomes" id="UP000091857"/>
    </source>
</evidence>
<proteinExistence type="predicted"/>
<protein>
    <submittedName>
        <fullName evidence="1">Uncharacterized protein</fullName>
    </submittedName>
</protein>
<gene>
    <name evidence="1" type="ORF">MANES_08G037599v8</name>
</gene>